<name>A0ABQ9ACY5_9ROSI</name>
<sequence length="71" mass="7994">MDSEDDMMAANDVESVEDDFYYSDGVYYDSDGDAVNDDDDDDGPEYDFMVDDGDHLDNLSSRSRVIFLLGC</sequence>
<reference evidence="1" key="1">
    <citation type="submission" date="2022-10" db="EMBL/GenBank/DDBJ databases">
        <authorList>
            <person name="Hyden B.L."/>
            <person name="Feng K."/>
            <person name="Yates T."/>
            <person name="Jawdy S."/>
            <person name="Smart L.B."/>
            <person name="Muchero W."/>
        </authorList>
    </citation>
    <scope>NUCLEOTIDE SEQUENCE</scope>
    <source>
        <tissue evidence="1">Shoot tip</tissue>
    </source>
</reference>
<organism evidence="1 2">
    <name type="scientific">Salix suchowensis</name>
    <dbReference type="NCBI Taxonomy" id="1278906"/>
    <lineage>
        <taxon>Eukaryota</taxon>
        <taxon>Viridiplantae</taxon>
        <taxon>Streptophyta</taxon>
        <taxon>Embryophyta</taxon>
        <taxon>Tracheophyta</taxon>
        <taxon>Spermatophyta</taxon>
        <taxon>Magnoliopsida</taxon>
        <taxon>eudicotyledons</taxon>
        <taxon>Gunneridae</taxon>
        <taxon>Pentapetalae</taxon>
        <taxon>rosids</taxon>
        <taxon>fabids</taxon>
        <taxon>Malpighiales</taxon>
        <taxon>Salicaceae</taxon>
        <taxon>Saliceae</taxon>
        <taxon>Salix</taxon>
    </lineage>
</organism>
<proteinExistence type="predicted"/>
<protein>
    <submittedName>
        <fullName evidence="1">Uncharacterized protein</fullName>
    </submittedName>
</protein>
<dbReference type="Proteomes" id="UP001141253">
    <property type="component" value="Chromosome 11"/>
</dbReference>
<evidence type="ECO:0000313" key="2">
    <source>
        <dbReference type="Proteomes" id="UP001141253"/>
    </source>
</evidence>
<reference evidence="1" key="2">
    <citation type="journal article" date="2023" name="Int. J. Mol. Sci.">
        <title>De Novo Assembly and Annotation of 11 Diverse Shrub Willow (Salix) Genomes Reveals Novel Gene Organization in Sex-Linked Regions.</title>
        <authorList>
            <person name="Hyden B."/>
            <person name="Feng K."/>
            <person name="Yates T.B."/>
            <person name="Jawdy S."/>
            <person name="Cereghino C."/>
            <person name="Smart L.B."/>
            <person name="Muchero W."/>
        </authorList>
    </citation>
    <scope>NUCLEOTIDE SEQUENCE</scope>
    <source>
        <tissue evidence="1">Shoot tip</tissue>
    </source>
</reference>
<evidence type="ECO:0000313" key="1">
    <source>
        <dbReference type="EMBL" id="KAJ6333087.1"/>
    </source>
</evidence>
<comment type="caution">
    <text evidence="1">The sequence shown here is derived from an EMBL/GenBank/DDBJ whole genome shotgun (WGS) entry which is preliminary data.</text>
</comment>
<accession>A0ABQ9ACY5</accession>
<dbReference type="EMBL" id="JAPFFI010000021">
    <property type="protein sequence ID" value="KAJ6333087.1"/>
    <property type="molecule type" value="Genomic_DNA"/>
</dbReference>
<gene>
    <name evidence="1" type="ORF">OIU77_009032</name>
</gene>
<keyword evidence="2" id="KW-1185">Reference proteome</keyword>